<accession>A0ABU5EQY4</accession>
<organism evidence="1 2">
    <name type="scientific">Winogradskyella aquimaris</name>
    <dbReference type="NCBI Taxonomy" id="864074"/>
    <lineage>
        <taxon>Bacteria</taxon>
        <taxon>Pseudomonadati</taxon>
        <taxon>Bacteroidota</taxon>
        <taxon>Flavobacteriia</taxon>
        <taxon>Flavobacteriales</taxon>
        <taxon>Flavobacteriaceae</taxon>
        <taxon>Winogradskyella</taxon>
    </lineage>
</organism>
<name>A0ABU5EQY4_9FLAO</name>
<comment type="caution">
    <text evidence="1">The sequence shown here is derived from an EMBL/GenBank/DDBJ whole genome shotgun (WGS) entry which is preliminary data.</text>
</comment>
<evidence type="ECO:0000313" key="2">
    <source>
        <dbReference type="Proteomes" id="UP001285855"/>
    </source>
</evidence>
<keyword evidence="2" id="KW-1185">Reference proteome</keyword>
<gene>
    <name evidence="1" type="ORF">SNF14_11385</name>
</gene>
<protein>
    <submittedName>
        <fullName evidence="1">DUF2971 domain-containing protein</fullName>
    </submittedName>
</protein>
<dbReference type="EMBL" id="JAXDAE010000011">
    <property type="protein sequence ID" value="MDY2587943.1"/>
    <property type="molecule type" value="Genomic_DNA"/>
</dbReference>
<reference evidence="1 2" key="1">
    <citation type="submission" date="2023-11" db="EMBL/GenBank/DDBJ databases">
        <title>Winogradskyella pelagius sp. nov., isolated from coastal sediment.</title>
        <authorList>
            <person name="Li F."/>
        </authorList>
    </citation>
    <scope>NUCLEOTIDE SEQUENCE [LARGE SCALE GENOMIC DNA]</scope>
    <source>
        <strain evidence="1 2">KCTC 23502</strain>
    </source>
</reference>
<dbReference type="RefSeq" id="WP_320556294.1">
    <property type="nucleotide sequence ID" value="NZ_JAXDAE010000011.1"/>
</dbReference>
<dbReference type="Proteomes" id="UP001285855">
    <property type="component" value="Unassembled WGS sequence"/>
</dbReference>
<evidence type="ECO:0000313" key="1">
    <source>
        <dbReference type="EMBL" id="MDY2587943.1"/>
    </source>
</evidence>
<proteinExistence type="predicted"/>
<sequence length="214" mass="25018">MSNQKNWIADPYEFNDPFEFSLIEKFLPLSNGKLERLEEEHILRIQAIQEQISQFGVVCYSSDYTNNLLWAHYADNHKGMCLVFDIPDDKVPDLHKVSYSKKFPFVGLNGSNIKDIIPVVTTKSIDWAYEQEYREVFLLKNKLHDYPGELKEIIFGCRTLFDDIKIVRDISVGKNENLKISKMHIAENYYGLVKDTNGDNKDLPKFWSLKNIKM</sequence>
<dbReference type="Pfam" id="PF11185">
    <property type="entry name" value="DUF2971"/>
    <property type="match status" value="1"/>
</dbReference>
<dbReference type="InterPro" id="IPR021352">
    <property type="entry name" value="DUF2971"/>
</dbReference>